<organism evidence="3 4">
    <name type="scientific">Agrilus planipennis</name>
    <name type="common">Emerald ash borer</name>
    <name type="synonym">Agrilus marcopoli</name>
    <dbReference type="NCBI Taxonomy" id="224129"/>
    <lineage>
        <taxon>Eukaryota</taxon>
        <taxon>Metazoa</taxon>
        <taxon>Ecdysozoa</taxon>
        <taxon>Arthropoda</taxon>
        <taxon>Hexapoda</taxon>
        <taxon>Insecta</taxon>
        <taxon>Pterygota</taxon>
        <taxon>Neoptera</taxon>
        <taxon>Endopterygota</taxon>
        <taxon>Coleoptera</taxon>
        <taxon>Polyphaga</taxon>
        <taxon>Elateriformia</taxon>
        <taxon>Buprestoidea</taxon>
        <taxon>Buprestidae</taxon>
        <taxon>Agrilinae</taxon>
        <taxon>Agrilus</taxon>
    </lineage>
</organism>
<evidence type="ECO:0000256" key="1">
    <source>
        <dbReference type="SAM" id="SignalP"/>
    </source>
</evidence>
<keyword evidence="1" id="KW-0732">Signal</keyword>
<protein>
    <submittedName>
        <fullName evidence="4">Peritrophin-1-like</fullName>
    </submittedName>
</protein>
<keyword evidence="3" id="KW-1185">Reference proteome</keyword>
<dbReference type="InParanoid" id="A0A1W4XC87"/>
<dbReference type="SUPFAM" id="SSF57625">
    <property type="entry name" value="Invertebrate chitin-binding proteins"/>
    <property type="match status" value="1"/>
</dbReference>
<evidence type="ECO:0000259" key="2">
    <source>
        <dbReference type="PROSITE" id="PS50940"/>
    </source>
</evidence>
<sequence length="95" mass="10549">MKGIVILTLFAILATACANSDVTPETLRRLCRYHGDDWLIPNVDDCTKFYNCAHGEPIEQSCYPGLVYNAVNRNCDYPQHTACATAIRPAPPGYE</sequence>
<dbReference type="PROSITE" id="PS51257">
    <property type="entry name" value="PROKAR_LIPOPROTEIN"/>
    <property type="match status" value="1"/>
</dbReference>
<dbReference type="PROSITE" id="PS50940">
    <property type="entry name" value="CHIT_BIND_II"/>
    <property type="match status" value="1"/>
</dbReference>
<dbReference type="AlphaFoldDB" id="A0A1W4XC87"/>
<evidence type="ECO:0000313" key="3">
    <source>
        <dbReference type="Proteomes" id="UP000192223"/>
    </source>
</evidence>
<dbReference type="Gene3D" id="2.170.140.10">
    <property type="entry name" value="Chitin binding domain"/>
    <property type="match status" value="1"/>
</dbReference>
<dbReference type="GO" id="GO:0005576">
    <property type="term" value="C:extracellular region"/>
    <property type="evidence" value="ECO:0007669"/>
    <property type="project" value="InterPro"/>
</dbReference>
<dbReference type="OrthoDB" id="9987187at2759"/>
<dbReference type="STRING" id="224129.A0A1W4XC87"/>
<dbReference type="InterPro" id="IPR002557">
    <property type="entry name" value="Chitin-bd_dom"/>
</dbReference>
<dbReference type="InterPro" id="IPR036508">
    <property type="entry name" value="Chitin-bd_dom_sf"/>
</dbReference>
<dbReference type="KEGG" id="apln:108740561"/>
<dbReference type="GO" id="GO:0008061">
    <property type="term" value="F:chitin binding"/>
    <property type="evidence" value="ECO:0007669"/>
    <property type="project" value="InterPro"/>
</dbReference>
<dbReference type="RefSeq" id="XP_018330422.1">
    <property type="nucleotide sequence ID" value="XM_018474920.2"/>
</dbReference>
<proteinExistence type="predicted"/>
<dbReference type="Pfam" id="PF01607">
    <property type="entry name" value="CBM_14"/>
    <property type="match status" value="1"/>
</dbReference>
<dbReference type="GeneID" id="108740561"/>
<accession>A0A1W4XC87</accession>
<feature type="domain" description="Chitin-binding type-2" evidence="2">
    <location>
        <begin position="28"/>
        <end position="85"/>
    </location>
</feature>
<feature type="signal peptide" evidence="1">
    <location>
        <begin position="1"/>
        <end position="18"/>
    </location>
</feature>
<name>A0A1W4XC87_AGRPL</name>
<dbReference type="Proteomes" id="UP000192223">
    <property type="component" value="Unplaced"/>
</dbReference>
<gene>
    <name evidence="4" type="primary">LOC108740561</name>
</gene>
<reference evidence="4" key="1">
    <citation type="submission" date="2025-08" db="UniProtKB">
        <authorList>
            <consortium name="RefSeq"/>
        </authorList>
    </citation>
    <scope>IDENTIFICATION</scope>
    <source>
        <tissue evidence="4">Entire body</tissue>
    </source>
</reference>
<evidence type="ECO:0000313" key="4">
    <source>
        <dbReference type="RefSeq" id="XP_018330422.1"/>
    </source>
</evidence>
<dbReference type="SMART" id="SM00494">
    <property type="entry name" value="ChtBD2"/>
    <property type="match status" value="1"/>
</dbReference>
<feature type="chain" id="PRO_5010708925" evidence="1">
    <location>
        <begin position="19"/>
        <end position="95"/>
    </location>
</feature>